<dbReference type="AlphaFoldDB" id="A0A7W5G9Z2"/>
<dbReference type="InterPro" id="IPR011010">
    <property type="entry name" value="DNA_brk_join_enz"/>
</dbReference>
<dbReference type="EMBL" id="JACHXW010000005">
    <property type="protein sequence ID" value="MBB3152186.1"/>
    <property type="molecule type" value="Genomic_DNA"/>
</dbReference>
<evidence type="ECO:0000256" key="3">
    <source>
        <dbReference type="ARBA" id="ARBA00023172"/>
    </source>
</evidence>
<dbReference type="Gene3D" id="1.10.150.130">
    <property type="match status" value="1"/>
</dbReference>
<evidence type="ECO:0000256" key="1">
    <source>
        <dbReference type="ARBA" id="ARBA00008857"/>
    </source>
</evidence>
<evidence type="ECO:0000313" key="5">
    <source>
        <dbReference type="EMBL" id="MBB3152186.1"/>
    </source>
</evidence>
<dbReference type="CDD" id="cd00397">
    <property type="entry name" value="DNA_BRE_C"/>
    <property type="match status" value="1"/>
</dbReference>
<comment type="caution">
    <text evidence="5">The sequence shown here is derived from an EMBL/GenBank/DDBJ whole genome shotgun (WGS) entry which is preliminary data.</text>
</comment>
<keyword evidence="3" id="KW-0233">DNA recombination</keyword>
<keyword evidence="6" id="KW-1185">Reference proteome</keyword>
<dbReference type="Gene3D" id="1.10.443.10">
    <property type="entry name" value="Intergrase catalytic core"/>
    <property type="match status" value="1"/>
</dbReference>
<dbReference type="GO" id="GO:0003677">
    <property type="term" value="F:DNA binding"/>
    <property type="evidence" value="ECO:0007669"/>
    <property type="project" value="UniProtKB-KW"/>
</dbReference>
<dbReference type="InterPro" id="IPR050090">
    <property type="entry name" value="Tyrosine_recombinase_XerCD"/>
</dbReference>
<dbReference type="InterPro" id="IPR013762">
    <property type="entry name" value="Integrase-like_cat_sf"/>
</dbReference>
<proteinExistence type="inferred from homology"/>
<dbReference type="GO" id="GO:0006310">
    <property type="term" value="P:DNA recombination"/>
    <property type="evidence" value="ECO:0007669"/>
    <property type="project" value="UniProtKB-KW"/>
</dbReference>
<dbReference type="InterPro" id="IPR002104">
    <property type="entry name" value="Integrase_catalytic"/>
</dbReference>
<dbReference type="PANTHER" id="PTHR30349:SF41">
    <property type="entry name" value="INTEGRASE_RECOMBINASE PROTEIN MJ0367-RELATED"/>
    <property type="match status" value="1"/>
</dbReference>
<reference evidence="5 6" key="1">
    <citation type="submission" date="2020-08" db="EMBL/GenBank/DDBJ databases">
        <title>Genomic Encyclopedia of Type Strains, Phase III (KMG-III): the genomes of soil and plant-associated and newly described type strains.</title>
        <authorList>
            <person name="Whitman W."/>
        </authorList>
    </citation>
    <scope>NUCLEOTIDE SEQUENCE [LARGE SCALE GENOMIC DNA]</scope>
    <source>
        <strain evidence="5 6">CECT 8234</strain>
    </source>
</reference>
<comment type="similarity">
    <text evidence="1">Belongs to the 'phage' integrase family.</text>
</comment>
<dbReference type="GO" id="GO:0015074">
    <property type="term" value="P:DNA integration"/>
    <property type="evidence" value="ECO:0007669"/>
    <property type="project" value="InterPro"/>
</dbReference>
<dbReference type="SUPFAM" id="SSF56349">
    <property type="entry name" value="DNA breaking-rejoining enzymes"/>
    <property type="match status" value="1"/>
</dbReference>
<evidence type="ECO:0000256" key="2">
    <source>
        <dbReference type="ARBA" id="ARBA00023125"/>
    </source>
</evidence>
<name>A0A7W5G9Z2_9BACL</name>
<feature type="domain" description="Tyr recombinase" evidence="4">
    <location>
        <begin position="174"/>
        <end position="373"/>
    </location>
</feature>
<dbReference type="RefSeq" id="WP_183561854.1">
    <property type="nucleotide sequence ID" value="NZ_CBCSLB010000003.1"/>
</dbReference>
<dbReference type="Proteomes" id="UP000518605">
    <property type="component" value="Unassembled WGS sequence"/>
</dbReference>
<keyword evidence="2" id="KW-0238">DNA-binding</keyword>
<protein>
    <submittedName>
        <fullName evidence="5">Integrase</fullName>
    </submittedName>
</protein>
<dbReference type="PANTHER" id="PTHR30349">
    <property type="entry name" value="PHAGE INTEGRASE-RELATED"/>
    <property type="match status" value="1"/>
</dbReference>
<accession>A0A7W5G9Z2</accession>
<gene>
    <name evidence="5" type="ORF">FHS16_002232</name>
</gene>
<evidence type="ECO:0000259" key="4">
    <source>
        <dbReference type="PROSITE" id="PS51898"/>
    </source>
</evidence>
<sequence length="385" mass="45247">MERKEHQDNSLRVEIACYGNDIRYLLTEEGIPLQDPCLWLDLISINSYLTGERYAYALLRYFKFLMKNKINYKEVVSKRVIEEYIKELLGLGEKIFNIESRMTFTALNTNITVLKAFYHWLEDEHKISNNPVHYTSRRSTKAPFVNTKLLYGQVWNYELQESVLNHITYRKKANHLKWYTEAEIQGIKANLLSLRDEVIFAISVETGMRIGEILGLKIEHFHPFDPSLHVVREQNIENRARAKTKERVLFINPLLSELIQTYLNTERASSNIYSSNYMFLNLSGVYIGLPLKSRNYLRILKDAAERYGLPRKEIRTHSGRSTRAQQLVELMRDNPDLGITPTFIDEELGWSSERTIKVYEKGYSNRQKKKIIERIQPVLLTKKDD</sequence>
<dbReference type="PROSITE" id="PS51898">
    <property type="entry name" value="TYR_RECOMBINASE"/>
    <property type="match status" value="1"/>
</dbReference>
<dbReference type="Pfam" id="PF00589">
    <property type="entry name" value="Phage_integrase"/>
    <property type="match status" value="1"/>
</dbReference>
<organism evidence="5 6">
    <name type="scientific">Paenibacillus endophyticus</name>
    <dbReference type="NCBI Taxonomy" id="1294268"/>
    <lineage>
        <taxon>Bacteria</taxon>
        <taxon>Bacillati</taxon>
        <taxon>Bacillota</taxon>
        <taxon>Bacilli</taxon>
        <taxon>Bacillales</taxon>
        <taxon>Paenibacillaceae</taxon>
        <taxon>Paenibacillus</taxon>
    </lineage>
</organism>
<dbReference type="InterPro" id="IPR010998">
    <property type="entry name" value="Integrase_recombinase_N"/>
</dbReference>
<evidence type="ECO:0000313" key="6">
    <source>
        <dbReference type="Proteomes" id="UP000518605"/>
    </source>
</evidence>